<dbReference type="KEGG" id="llu:AKJ09_10025"/>
<dbReference type="OrthoDB" id="192847at2"/>
<keyword evidence="1" id="KW-0808">Transferase</keyword>
<sequence>MSRPVLVTDMDLERLTRLLHTRVGLAYRRESTLLRQKLKRARIVPAEAIPRDVVTMNSRVVLLPPDGIGAHELQVVYPWSLNAPNTASVLASLGLALLGHTPGDDVRDDETWAPLGRIFSVPYQPEAAGDMHL</sequence>
<keyword evidence="2" id="KW-1185">Reference proteome</keyword>
<keyword evidence="1" id="KW-0418">Kinase</keyword>
<evidence type="ECO:0000313" key="2">
    <source>
        <dbReference type="Proteomes" id="UP000064967"/>
    </source>
</evidence>
<dbReference type="STRING" id="1391654.AKJ09_10025"/>
<dbReference type="GO" id="GO:0032784">
    <property type="term" value="P:regulation of DNA-templated transcription elongation"/>
    <property type="evidence" value="ECO:0007669"/>
    <property type="project" value="InterPro"/>
</dbReference>
<dbReference type="EMBL" id="CP012333">
    <property type="protein sequence ID" value="AKV03362.1"/>
    <property type="molecule type" value="Genomic_DNA"/>
</dbReference>
<evidence type="ECO:0000313" key="1">
    <source>
        <dbReference type="EMBL" id="AKV03362.1"/>
    </source>
</evidence>
<name>A0A0K1QCH9_9BACT</name>
<proteinExistence type="predicted"/>
<dbReference type="GO" id="GO:0003677">
    <property type="term" value="F:DNA binding"/>
    <property type="evidence" value="ECO:0007669"/>
    <property type="project" value="InterPro"/>
</dbReference>
<dbReference type="AlphaFoldDB" id="A0A0K1QCH9"/>
<reference evidence="1 2" key="1">
    <citation type="submission" date="2015-08" db="EMBL/GenBank/DDBJ databases">
        <authorList>
            <person name="Babu N.S."/>
            <person name="Beckwith C.J."/>
            <person name="Beseler K.G."/>
            <person name="Brison A."/>
            <person name="Carone J.V."/>
            <person name="Caskin T.P."/>
            <person name="Diamond M."/>
            <person name="Durham M.E."/>
            <person name="Foxe J.M."/>
            <person name="Go M."/>
            <person name="Henderson B.A."/>
            <person name="Jones I.B."/>
            <person name="McGettigan J.A."/>
            <person name="Micheletti S.J."/>
            <person name="Nasrallah M.E."/>
            <person name="Ortiz D."/>
            <person name="Piller C.R."/>
            <person name="Privatt S.R."/>
            <person name="Schneider S.L."/>
            <person name="Sharp S."/>
            <person name="Smith T.C."/>
            <person name="Stanton J.D."/>
            <person name="Ullery H.E."/>
            <person name="Wilson R.J."/>
            <person name="Serrano M.G."/>
            <person name="Buck G."/>
            <person name="Lee V."/>
            <person name="Wang Y."/>
            <person name="Carvalho R."/>
            <person name="Voegtly L."/>
            <person name="Shi R."/>
            <person name="Duckworth R."/>
            <person name="Johnson A."/>
            <person name="Loviza R."/>
            <person name="Walstead R."/>
            <person name="Shah Z."/>
            <person name="Kiflezghi M."/>
            <person name="Wade K."/>
            <person name="Ball S.L."/>
            <person name="Bradley K.W."/>
            <person name="Asai D.J."/>
            <person name="Bowman C.A."/>
            <person name="Russell D.A."/>
            <person name="Pope W.H."/>
            <person name="Jacobs-Sera D."/>
            <person name="Hendrix R.W."/>
            <person name="Hatfull G.F."/>
        </authorList>
    </citation>
    <scope>NUCLEOTIDE SEQUENCE [LARGE SCALE GENOMIC DNA]</scope>
    <source>
        <strain evidence="1 2">DSM 27648</strain>
    </source>
</reference>
<organism evidence="1 2">
    <name type="scientific">Labilithrix luteola</name>
    <dbReference type="NCBI Taxonomy" id="1391654"/>
    <lineage>
        <taxon>Bacteria</taxon>
        <taxon>Pseudomonadati</taxon>
        <taxon>Myxococcota</taxon>
        <taxon>Polyangia</taxon>
        <taxon>Polyangiales</taxon>
        <taxon>Labilitrichaceae</taxon>
        <taxon>Labilithrix</taxon>
    </lineage>
</organism>
<protein>
    <submittedName>
        <fullName evidence="1">Regulator of nucleoside diphosphate kinase</fullName>
    </submittedName>
</protein>
<dbReference type="RefSeq" id="WP_146654148.1">
    <property type="nucleotide sequence ID" value="NZ_CP012333.1"/>
</dbReference>
<dbReference type="SUPFAM" id="SSF54534">
    <property type="entry name" value="FKBP-like"/>
    <property type="match status" value="1"/>
</dbReference>
<dbReference type="Gene3D" id="3.10.50.30">
    <property type="entry name" value="Transcription elongation factor, GreA/GreB, C-terminal domain"/>
    <property type="match status" value="1"/>
</dbReference>
<gene>
    <name evidence="1" type="ORF">AKJ09_10025</name>
</gene>
<accession>A0A0K1QCH9</accession>
<dbReference type="Proteomes" id="UP000064967">
    <property type="component" value="Chromosome"/>
</dbReference>
<dbReference type="GO" id="GO:0016301">
    <property type="term" value="F:kinase activity"/>
    <property type="evidence" value="ECO:0007669"/>
    <property type="project" value="UniProtKB-KW"/>
</dbReference>
<dbReference type="InterPro" id="IPR036953">
    <property type="entry name" value="GreA/GreB_C_sf"/>
</dbReference>